<dbReference type="InterPro" id="IPR027417">
    <property type="entry name" value="P-loop_NTPase"/>
</dbReference>
<evidence type="ECO:0000256" key="4">
    <source>
        <dbReference type="ARBA" id="ARBA00022840"/>
    </source>
</evidence>
<organism evidence="6 7">
    <name type="scientific">Alterirhizorhabdus solaris</name>
    <dbReference type="NCBI Taxonomy" id="2529389"/>
    <lineage>
        <taxon>Bacteria</taxon>
        <taxon>Pseudomonadati</taxon>
        <taxon>Pseudomonadota</taxon>
        <taxon>Alphaproteobacteria</taxon>
        <taxon>Sphingomonadales</taxon>
        <taxon>Rhizorhabdaceae</taxon>
        <taxon>Alterirhizorhabdus</taxon>
    </lineage>
</organism>
<evidence type="ECO:0000259" key="5">
    <source>
        <dbReference type="PROSITE" id="PS50893"/>
    </source>
</evidence>
<dbReference type="InterPro" id="IPR003593">
    <property type="entry name" value="AAA+_ATPase"/>
</dbReference>
<dbReference type="RefSeq" id="WP_145152150.1">
    <property type="nucleotide sequence ID" value="NZ_VNIM01000047.1"/>
</dbReference>
<evidence type="ECO:0000256" key="1">
    <source>
        <dbReference type="ARBA" id="ARBA00005417"/>
    </source>
</evidence>
<dbReference type="GO" id="GO:0005524">
    <property type="term" value="F:ATP binding"/>
    <property type="evidence" value="ECO:0007669"/>
    <property type="project" value="UniProtKB-KW"/>
</dbReference>
<evidence type="ECO:0000256" key="2">
    <source>
        <dbReference type="ARBA" id="ARBA00022448"/>
    </source>
</evidence>
<dbReference type="GO" id="GO:0016887">
    <property type="term" value="F:ATP hydrolysis activity"/>
    <property type="evidence" value="ECO:0007669"/>
    <property type="project" value="InterPro"/>
</dbReference>
<evidence type="ECO:0000256" key="3">
    <source>
        <dbReference type="ARBA" id="ARBA00022741"/>
    </source>
</evidence>
<dbReference type="PROSITE" id="PS50893">
    <property type="entry name" value="ABC_TRANSPORTER_2"/>
    <property type="match status" value="1"/>
</dbReference>
<protein>
    <submittedName>
        <fullName evidence="6">ABC transporter ATP-binding protein</fullName>
    </submittedName>
</protein>
<keyword evidence="7" id="KW-1185">Reference proteome</keyword>
<accession>A0A558R206</accession>
<dbReference type="OrthoDB" id="9778870at2"/>
<dbReference type="InterPro" id="IPR050683">
    <property type="entry name" value="Bact_Polysacc_Export_ATP-bd"/>
</dbReference>
<dbReference type="InterPro" id="IPR015860">
    <property type="entry name" value="ABC_transpr_TagH-like"/>
</dbReference>
<gene>
    <name evidence="6" type="ORF">FOY91_12240</name>
</gene>
<dbReference type="GO" id="GO:0016020">
    <property type="term" value="C:membrane"/>
    <property type="evidence" value="ECO:0007669"/>
    <property type="project" value="InterPro"/>
</dbReference>
<comment type="caution">
    <text evidence="6">The sequence shown here is derived from an EMBL/GenBank/DDBJ whole genome shotgun (WGS) entry which is preliminary data.</text>
</comment>
<comment type="similarity">
    <text evidence="1">Belongs to the ABC transporter superfamily.</text>
</comment>
<dbReference type="CDD" id="cd03220">
    <property type="entry name" value="ABC_KpsT_Wzt"/>
    <property type="match status" value="1"/>
</dbReference>
<feature type="domain" description="ABC transporter" evidence="5">
    <location>
        <begin position="2"/>
        <end position="219"/>
    </location>
</feature>
<keyword evidence="4 6" id="KW-0067">ATP-binding</keyword>
<dbReference type="PANTHER" id="PTHR46743:SF2">
    <property type="entry name" value="TEICHOIC ACIDS EXPORT ATP-BINDING PROTEIN TAGH"/>
    <property type="match status" value="1"/>
</dbReference>
<sequence length="220" mass="24298">MIEFDDVSKTYHIRKFEKQVFSHLSFTINPGDSLGICGANGAGKSTLMRLIAGVESPTSGRVTRTMTTSWPIGYSSCFQASLTGADNARFIARIYGQDADVLCDYVEDFAQLGPYFHQPVYSYSAGMNARLAFGVSLAINFDCYLVDEVTAAGDERFRIRCEEALMHRKQNGALVMISHDANTLLQYCDRGAVLYGGSLTFYDTIAEATEVHHRLQSRAA</sequence>
<proteinExistence type="inferred from homology"/>
<evidence type="ECO:0000313" key="6">
    <source>
        <dbReference type="EMBL" id="TVV73372.1"/>
    </source>
</evidence>
<dbReference type="Pfam" id="PF00005">
    <property type="entry name" value="ABC_tran"/>
    <property type="match status" value="1"/>
</dbReference>
<dbReference type="Gene3D" id="3.40.50.300">
    <property type="entry name" value="P-loop containing nucleotide triphosphate hydrolases"/>
    <property type="match status" value="1"/>
</dbReference>
<dbReference type="SMART" id="SM00382">
    <property type="entry name" value="AAA"/>
    <property type="match status" value="1"/>
</dbReference>
<keyword evidence="2" id="KW-0813">Transport</keyword>
<name>A0A558R206_9SPHN</name>
<dbReference type="EMBL" id="VNIM01000047">
    <property type="protein sequence ID" value="TVV73372.1"/>
    <property type="molecule type" value="Genomic_DNA"/>
</dbReference>
<dbReference type="AlphaFoldDB" id="A0A558R206"/>
<keyword evidence="3" id="KW-0547">Nucleotide-binding</keyword>
<dbReference type="PANTHER" id="PTHR46743">
    <property type="entry name" value="TEICHOIC ACIDS EXPORT ATP-BINDING PROTEIN TAGH"/>
    <property type="match status" value="1"/>
</dbReference>
<dbReference type="SUPFAM" id="SSF52540">
    <property type="entry name" value="P-loop containing nucleoside triphosphate hydrolases"/>
    <property type="match status" value="1"/>
</dbReference>
<evidence type="ECO:0000313" key="7">
    <source>
        <dbReference type="Proteomes" id="UP000318681"/>
    </source>
</evidence>
<dbReference type="InterPro" id="IPR003439">
    <property type="entry name" value="ABC_transporter-like_ATP-bd"/>
</dbReference>
<dbReference type="GO" id="GO:0140359">
    <property type="term" value="F:ABC-type transporter activity"/>
    <property type="evidence" value="ECO:0007669"/>
    <property type="project" value="InterPro"/>
</dbReference>
<reference evidence="6 7" key="1">
    <citation type="submission" date="2019-07" db="EMBL/GenBank/DDBJ databases">
        <title>Sphingomonas solaris sp. nov., isolated from a solar panel from Boston, Massachusetts.</title>
        <authorList>
            <person name="Tanner K."/>
            <person name="Pascual J."/>
            <person name="Mancuso C."/>
            <person name="Pereto J."/>
            <person name="Khalil A."/>
            <person name="Vilanova C."/>
        </authorList>
    </citation>
    <scope>NUCLEOTIDE SEQUENCE [LARGE SCALE GENOMIC DNA]</scope>
    <source>
        <strain evidence="6 7">R4DWN</strain>
    </source>
</reference>
<dbReference type="Proteomes" id="UP000318681">
    <property type="component" value="Unassembled WGS sequence"/>
</dbReference>